<proteinExistence type="predicted"/>
<dbReference type="EMBL" id="WNYA01040563">
    <property type="protein sequence ID" value="KAG8536614.1"/>
    <property type="molecule type" value="Genomic_DNA"/>
</dbReference>
<name>A0AAV6YGM1_ENGPU</name>
<evidence type="ECO:0000313" key="2">
    <source>
        <dbReference type="Proteomes" id="UP000824782"/>
    </source>
</evidence>
<protein>
    <submittedName>
        <fullName evidence="1">Uncharacterized protein</fullName>
    </submittedName>
</protein>
<organism evidence="1 2">
    <name type="scientific">Engystomops pustulosus</name>
    <name type="common">Tungara frog</name>
    <name type="synonym">Physalaemus pustulosus</name>
    <dbReference type="NCBI Taxonomy" id="76066"/>
    <lineage>
        <taxon>Eukaryota</taxon>
        <taxon>Metazoa</taxon>
        <taxon>Chordata</taxon>
        <taxon>Craniata</taxon>
        <taxon>Vertebrata</taxon>
        <taxon>Euteleostomi</taxon>
        <taxon>Amphibia</taxon>
        <taxon>Batrachia</taxon>
        <taxon>Anura</taxon>
        <taxon>Neobatrachia</taxon>
        <taxon>Hyloidea</taxon>
        <taxon>Leptodactylidae</taxon>
        <taxon>Leiuperinae</taxon>
        <taxon>Engystomops</taxon>
    </lineage>
</organism>
<gene>
    <name evidence="1" type="ORF">GDO81_026004</name>
</gene>
<dbReference type="Proteomes" id="UP000824782">
    <property type="component" value="Unassembled WGS sequence"/>
</dbReference>
<reference evidence="1" key="1">
    <citation type="thesis" date="2020" institute="ProQuest LLC" country="789 East Eisenhower Parkway, Ann Arbor, MI, USA">
        <title>Comparative Genomics and Chromosome Evolution.</title>
        <authorList>
            <person name="Mudd A.B."/>
        </authorList>
    </citation>
    <scope>NUCLEOTIDE SEQUENCE</scope>
    <source>
        <strain evidence="1">237g6f4</strain>
        <tissue evidence="1">Blood</tissue>
    </source>
</reference>
<comment type="caution">
    <text evidence="1">The sequence shown here is derived from an EMBL/GenBank/DDBJ whole genome shotgun (WGS) entry which is preliminary data.</text>
</comment>
<sequence length="137" mass="16134">MKLHGFMNFTFNKFPQSFSELKDDHVGVKHQVKGKGSTECVDTYPQVCRNLRCFSWRRFYEVCIIVFLNFKDKSVTVTRTYNFREQLLIDVIDLFHLNFVLIDPHSCCLYHTKHGKPYNVMEMEATEKEGPIGKLFA</sequence>
<keyword evidence="2" id="KW-1185">Reference proteome</keyword>
<evidence type="ECO:0000313" key="1">
    <source>
        <dbReference type="EMBL" id="KAG8536614.1"/>
    </source>
</evidence>
<accession>A0AAV6YGM1</accession>
<dbReference type="AlphaFoldDB" id="A0AAV6YGM1"/>